<sequence>MGVYSFTVKILDSEKLGKAASIKIDSGKANVRRRYSVAGEPNTLKLLLTACSRSDDDDDDAIVWDNKIKIYLTVISLIKIVIDVPTDPNILISPGEGGFPIENNLHLIREISEAVVGNPLILDLQDMMVSVGYDGSRYKFLGLVEIENHGTHVVVYTVGADDVGADDEAWRPKQLIPWHLRTDEWIRSAGAYISIW</sequence>
<dbReference type="EMBL" id="CM001217">
    <property type="protein sequence ID" value="KEH40212.1"/>
    <property type="molecule type" value="Genomic_DNA"/>
</dbReference>
<protein>
    <submittedName>
        <fullName evidence="1 2">Uncharacterized protein</fullName>
    </submittedName>
</protein>
<reference evidence="1 3" key="1">
    <citation type="journal article" date="2011" name="Nature">
        <title>The Medicago genome provides insight into the evolution of rhizobial symbioses.</title>
        <authorList>
            <person name="Young N.D."/>
            <person name="Debelle F."/>
            <person name="Oldroyd G.E."/>
            <person name="Geurts R."/>
            <person name="Cannon S.B."/>
            <person name="Udvardi M.K."/>
            <person name="Benedito V.A."/>
            <person name="Mayer K.F."/>
            <person name="Gouzy J."/>
            <person name="Schoof H."/>
            <person name="Van de Peer Y."/>
            <person name="Proost S."/>
            <person name="Cook D.R."/>
            <person name="Meyers B.C."/>
            <person name="Spannagl M."/>
            <person name="Cheung F."/>
            <person name="De Mita S."/>
            <person name="Krishnakumar V."/>
            <person name="Gundlach H."/>
            <person name="Zhou S."/>
            <person name="Mudge J."/>
            <person name="Bharti A.K."/>
            <person name="Murray J.D."/>
            <person name="Naoumkina M.A."/>
            <person name="Rosen B."/>
            <person name="Silverstein K.A."/>
            <person name="Tang H."/>
            <person name="Rombauts S."/>
            <person name="Zhao P.X."/>
            <person name="Zhou P."/>
            <person name="Barbe V."/>
            <person name="Bardou P."/>
            <person name="Bechner M."/>
            <person name="Bellec A."/>
            <person name="Berger A."/>
            <person name="Berges H."/>
            <person name="Bidwell S."/>
            <person name="Bisseling T."/>
            <person name="Choisne N."/>
            <person name="Couloux A."/>
            <person name="Denny R."/>
            <person name="Deshpande S."/>
            <person name="Dai X."/>
            <person name="Doyle J.J."/>
            <person name="Dudez A.M."/>
            <person name="Farmer A.D."/>
            <person name="Fouteau S."/>
            <person name="Franken C."/>
            <person name="Gibelin C."/>
            <person name="Gish J."/>
            <person name="Goldstein S."/>
            <person name="Gonzalez A.J."/>
            <person name="Green P.J."/>
            <person name="Hallab A."/>
            <person name="Hartog M."/>
            <person name="Hua A."/>
            <person name="Humphray S.J."/>
            <person name="Jeong D.H."/>
            <person name="Jing Y."/>
            <person name="Jocker A."/>
            <person name="Kenton S.M."/>
            <person name="Kim D.J."/>
            <person name="Klee K."/>
            <person name="Lai H."/>
            <person name="Lang C."/>
            <person name="Lin S."/>
            <person name="Macmil S.L."/>
            <person name="Magdelenat G."/>
            <person name="Matthews L."/>
            <person name="McCorrison J."/>
            <person name="Monaghan E.L."/>
            <person name="Mun J.H."/>
            <person name="Najar F.Z."/>
            <person name="Nicholson C."/>
            <person name="Noirot C."/>
            <person name="O'Bleness M."/>
            <person name="Paule C.R."/>
            <person name="Poulain J."/>
            <person name="Prion F."/>
            <person name="Qin B."/>
            <person name="Qu C."/>
            <person name="Retzel E.F."/>
            <person name="Riddle C."/>
            <person name="Sallet E."/>
            <person name="Samain S."/>
            <person name="Samson N."/>
            <person name="Sanders I."/>
            <person name="Saurat O."/>
            <person name="Scarpelli C."/>
            <person name="Schiex T."/>
            <person name="Segurens B."/>
            <person name="Severin A.J."/>
            <person name="Sherrier D.J."/>
            <person name="Shi R."/>
            <person name="Sims S."/>
            <person name="Singer S.R."/>
            <person name="Sinharoy S."/>
            <person name="Sterck L."/>
            <person name="Viollet A."/>
            <person name="Wang B.B."/>
            <person name="Wang K."/>
            <person name="Wang M."/>
            <person name="Wang X."/>
            <person name="Warfsmann J."/>
            <person name="Weissenbach J."/>
            <person name="White D.D."/>
            <person name="White J.D."/>
            <person name="Wiley G.B."/>
            <person name="Wincker P."/>
            <person name="Xing Y."/>
            <person name="Yang L."/>
            <person name="Yao Z."/>
            <person name="Ying F."/>
            <person name="Zhai J."/>
            <person name="Zhou L."/>
            <person name="Zuber A."/>
            <person name="Denarie J."/>
            <person name="Dixon R.A."/>
            <person name="May G.D."/>
            <person name="Schwartz D.C."/>
            <person name="Rogers J."/>
            <person name="Quetier F."/>
            <person name="Town C.D."/>
            <person name="Roe B.A."/>
        </authorList>
    </citation>
    <scope>NUCLEOTIDE SEQUENCE [LARGE SCALE GENOMIC DNA]</scope>
    <source>
        <strain evidence="1">A17</strain>
        <strain evidence="2 3">cv. Jemalong A17</strain>
    </source>
</reference>
<keyword evidence="3" id="KW-1185">Reference proteome</keyword>
<name>A0A072VEH3_MEDTR</name>
<organism evidence="1 3">
    <name type="scientific">Medicago truncatula</name>
    <name type="common">Barrel medic</name>
    <name type="synonym">Medicago tribuloides</name>
    <dbReference type="NCBI Taxonomy" id="3880"/>
    <lineage>
        <taxon>Eukaryota</taxon>
        <taxon>Viridiplantae</taxon>
        <taxon>Streptophyta</taxon>
        <taxon>Embryophyta</taxon>
        <taxon>Tracheophyta</taxon>
        <taxon>Spermatophyta</taxon>
        <taxon>Magnoliopsida</taxon>
        <taxon>eudicotyledons</taxon>
        <taxon>Gunneridae</taxon>
        <taxon>Pentapetalae</taxon>
        <taxon>rosids</taxon>
        <taxon>fabids</taxon>
        <taxon>Fabales</taxon>
        <taxon>Fabaceae</taxon>
        <taxon>Papilionoideae</taxon>
        <taxon>50 kb inversion clade</taxon>
        <taxon>NPAAA clade</taxon>
        <taxon>Hologalegina</taxon>
        <taxon>IRL clade</taxon>
        <taxon>Trifolieae</taxon>
        <taxon>Medicago</taxon>
    </lineage>
</organism>
<dbReference type="Proteomes" id="UP000002051">
    <property type="component" value="Unassembled WGS sequence"/>
</dbReference>
<evidence type="ECO:0000313" key="3">
    <source>
        <dbReference type="Proteomes" id="UP000002051"/>
    </source>
</evidence>
<reference evidence="1 3" key="2">
    <citation type="journal article" date="2014" name="BMC Genomics">
        <title>An improved genome release (version Mt4.0) for the model legume Medicago truncatula.</title>
        <authorList>
            <person name="Tang H."/>
            <person name="Krishnakumar V."/>
            <person name="Bidwell S."/>
            <person name="Rosen B."/>
            <person name="Chan A."/>
            <person name="Zhou S."/>
            <person name="Gentzbittel L."/>
            <person name="Childs K.L."/>
            <person name="Yandell M."/>
            <person name="Gundlach H."/>
            <person name="Mayer K.F."/>
            <person name="Schwartz D.C."/>
            <person name="Town C.D."/>
        </authorList>
    </citation>
    <scope>GENOME REANNOTATION</scope>
    <source>
        <strain evidence="1">A17</strain>
        <strain evidence="2 3">cv. Jemalong A17</strain>
    </source>
</reference>
<dbReference type="HOGENOM" id="CLU_1392068_0_0_1"/>
<gene>
    <name evidence="1" type="ordered locus">MTR_1g024015</name>
</gene>
<dbReference type="AlphaFoldDB" id="A0A072VEH3"/>
<accession>A0A072VEH3</accession>
<evidence type="ECO:0000313" key="1">
    <source>
        <dbReference type="EMBL" id="KEH40212.1"/>
    </source>
</evidence>
<dbReference type="EnsemblPlants" id="KEH40212">
    <property type="protein sequence ID" value="KEH40212"/>
    <property type="gene ID" value="MTR_1g024015"/>
</dbReference>
<proteinExistence type="predicted"/>
<evidence type="ECO:0000313" key="2">
    <source>
        <dbReference type="EnsemblPlants" id="KEH40212"/>
    </source>
</evidence>
<reference evidence="2" key="3">
    <citation type="submission" date="2015-04" db="UniProtKB">
        <authorList>
            <consortium name="EnsemblPlants"/>
        </authorList>
    </citation>
    <scope>IDENTIFICATION</scope>
    <source>
        <strain evidence="2">cv. Jemalong A17</strain>
    </source>
</reference>